<evidence type="ECO:0000313" key="1">
    <source>
        <dbReference type="EMBL" id="KKK84496.1"/>
    </source>
</evidence>
<gene>
    <name evidence="1" type="ORF">LCGC14_2782740</name>
</gene>
<comment type="caution">
    <text evidence="1">The sequence shown here is derived from an EMBL/GenBank/DDBJ whole genome shotgun (WGS) entry which is preliminary data.</text>
</comment>
<dbReference type="AlphaFoldDB" id="A0A0F9BJD3"/>
<reference evidence="1" key="1">
    <citation type="journal article" date="2015" name="Nature">
        <title>Complex archaea that bridge the gap between prokaryotes and eukaryotes.</title>
        <authorList>
            <person name="Spang A."/>
            <person name="Saw J.H."/>
            <person name="Jorgensen S.L."/>
            <person name="Zaremba-Niedzwiedzka K."/>
            <person name="Martijn J."/>
            <person name="Lind A.E."/>
            <person name="van Eijk R."/>
            <person name="Schleper C."/>
            <person name="Guy L."/>
            <person name="Ettema T.J."/>
        </authorList>
    </citation>
    <scope>NUCLEOTIDE SEQUENCE</scope>
</reference>
<name>A0A0F9BJD3_9ZZZZ</name>
<organism evidence="1">
    <name type="scientific">marine sediment metagenome</name>
    <dbReference type="NCBI Taxonomy" id="412755"/>
    <lineage>
        <taxon>unclassified sequences</taxon>
        <taxon>metagenomes</taxon>
        <taxon>ecological metagenomes</taxon>
    </lineage>
</organism>
<sequence>MEYGECVSCGHTLEFDQLQAGHFIAKKSG</sequence>
<feature type="non-terminal residue" evidence="1">
    <location>
        <position position="29"/>
    </location>
</feature>
<protein>
    <submittedName>
        <fullName evidence="1">Uncharacterized protein</fullName>
    </submittedName>
</protein>
<proteinExistence type="predicted"/>
<dbReference type="EMBL" id="LAZR01051749">
    <property type="protein sequence ID" value="KKK84496.1"/>
    <property type="molecule type" value="Genomic_DNA"/>
</dbReference>
<accession>A0A0F9BJD3</accession>